<evidence type="ECO:0000256" key="1">
    <source>
        <dbReference type="SAM" id="Phobius"/>
    </source>
</evidence>
<reference evidence="3" key="1">
    <citation type="submission" date="2016-10" db="EMBL/GenBank/DDBJ databases">
        <authorList>
            <person name="Varghese N."/>
            <person name="Submissions S."/>
        </authorList>
    </citation>
    <scope>NUCLEOTIDE SEQUENCE [LARGE SCALE GENOMIC DNA]</scope>
    <source>
        <strain evidence="3">DSM 45405</strain>
    </source>
</reference>
<gene>
    <name evidence="2" type="ORF">SAMN04489835_1851</name>
</gene>
<keyword evidence="1" id="KW-0472">Membrane</keyword>
<organism evidence="2 3">
    <name type="scientific">Mycolicibacterium rutilum</name>
    <name type="common">Mycobacterium rutilum</name>
    <dbReference type="NCBI Taxonomy" id="370526"/>
    <lineage>
        <taxon>Bacteria</taxon>
        <taxon>Bacillati</taxon>
        <taxon>Actinomycetota</taxon>
        <taxon>Actinomycetes</taxon>
        <taxon>Mycobacteriales</taxon>
        <taxon>Mycobacteriaceae</taxon>
        <taxon>Mycolicibacterium</taxon>
    </lineage>
</organism>
<dbReference type="RefSeq" id="WP_235632225.1">
    <property type="nucleotide sequence ID" value="NZ_LT629971.1"/>
</dbReference>
<dbReference type="EMBL" id="LT629971">
    <property type="protein sequence ID" value="SEH59716.1"/>
    <property type="molecule type" value="Genomic_DNA"/>
</dbReference>
<evidence type="ECO:0000313" key="2">
    <source>
        <dbReference type="EMBL" id="SEH59716.1"/>
    </source>
</evidence>
<keyword evidence="3" id="KW-1185">Reference proteome</keyword>
<keyword evidence="1" id="KW-1133">Transmembrane helix</keyword>
<protein>
    <submittedName>
        <fullName evidence="2">Uncharacterized protein</fullName>
    </submittedName>
</protein>
<dbReference type="Proteomes" id="UP000182915">
    <property type="component" value="Chromosome I"/>
</dbReference>
<evidence type="ECO:0000313" key="3">
    <source>
        <dbReference type="Proteomes" id="UP000182915"/>
    </source>
</evidence>
<keyword evidence="1" id="KW-0812">Transmembrane</keyword>
<proteinExistence type="predicted"/>
<name>A0A1H6JKM4_MYCRU</name>
<feature type="transmembrane region" description="Helical" evidence="1">
    <location>
        <begin position="7"/>
        <end position="27"/>
    </location>
</feature>
<dbReference type="STRING" id="370526.SAMN04489835_1851"/>
<sequence>MRRLDRRWWIAIGVVVVAIVALVYTQLQKPPAECGPVRDLLEFNSEQGDLIREKGEGEEGLPTAADELAYRQWADGLAERARKIDAPELRFTAIDAADLAGAFVRKLPELRAEADAQAPGAPTPQIVYEMSALDDQLQRRLSELATACDA</sequence>
<dbReference type="AlphaFoldDB" id="A0A1H6JKM4"/>
<accession>A0A1H6JKM4</accession>